<proteinExistence type="predicted"/>
<dbReference type="AlphaFoldDB" id="A0A089X0Q2"/>
<keyword evidence="3" id="KW-1185">Reference proteome</keyword>
<sequence>MTEHGQSTGAPARRPSPWAQAVTALALVGALGIGLWTVQQTSPSSAAPDGTPSPAACSSGDSAGQTSSRRVTGAQLCEALNRSDLAELLGTPGQAAKTANGSDGSFRTGGGTEIATPSAQVEFDTYTVTLAATYDRLPVAGSARLLGPEARQRTFLGRPAVLYSSRTISVSFRLDGGDSRSEPGVPARVVSVARDAADSGGSFEVSLWRADGGVPDDAVLLRVAGKVLPTVPRWAGGA</sequence>
<dbReference type="EMBL" id="CP009438">
    <property type="protein sequence ID" value="AIR97317.1"/>
    <property type="molecule type" value="Genomic_DNA"/>
</dbReference>
<name>A0A089X0Q2_STRGA</name>
<evidence type="ECO:0000313" key="2">
    <source>
        <dbReference type="EMBL" id="AIR97317.1"/>
    </source>
</evidence>
<dbReference type="eggNOG" id="ENOG502ZD2U">
    <property type="taxonomic scope" value="Bacteria"/>
</dbReference>
<gene>
    <name evidence="2" type="ORF">SGLAU_06505</name>
</gene>
<feature type="region of interest" description="Disordered" evidence="1">
    <location>
        <begin position="93"/>
        <end position="113"/>
    </location>
</feature>
<dbReference type="OrthoDB" id="3872863at2"/>
<evidence type="ECO:0000313" key="3">
    <source>
        <dbReference type="Proteomes" id="UP000029482"/>
    </source>
</evidence>
<feature type="compositionally biased region" description="Polar residues" evidence="1">
    <location>
        <begin position="59"/>
        <end position="70"/>
    </location>
</feature>
<reference evidence="3" key="1">
    <citation type="journal article" date="2015" name="J. Biotechnol.">
        <title>Complete genome sequence of the actinobacterium Streptomyces glaucescens GLA.O (DSM 40922) consisting of a linear chromosome and one linear plasmid.</title>
        <authorList>
            <person name="Ortseifen V."/>
            <person name="Winkler A."/>
            <person name="Albersmeier A."/>
            <person name="Wendler S."/>
            <person name="Puhler A."/>
            <person name="Kalinowski J."/>
            <person name="Ruckert C."/>
        </authorList>
    </citation>
    <scope>NUCLEOTIDE SEQUENCE [LARGE SCALE GENOMIC DNA]</scope>
    <source>
        <strain evidence="3">DSM 40922 / GLA O</strain>
    </source>
</reference>
<dbReference type="InterPro" id="IPR046187">
    <property type="entry name" value="DUF6215"/>
</dbReference>
<dbReference type="RefSeq" id="WP_043499135.1">
    <property type="nucleotide sequence ID" value="NZ_CP009438.1"/>
</dbReference>
<dbReference type="Pfam" id="PF19721">
    <property type="entry name" value="DUF6215"/>
    <property type="match status" value="1"/>
</dbReference>
<dbReference type="HOGENOM" id="CLU_074822_0_0_11"/>
<protein>
    <submittedName>
        <fullName evidence="2">Uncharacterized protein</fullName>
    </submittedName>
</protein>
<dbReference type="Proteomes" id="UP000029482">
    <property type="component" value="Chromosome"/>
</dbReference>
<organism evidence="2 3">
    <name type="scientific">Streptomyces glaucescens</name>
    <dbReference type="NCBI Taxonomy" id="1907"/>
    <lineage>
        <taxon>Bacteria</taxon>
        <taxon>Bacillati</taxon>
        <taxon>Actinomycetota</taxon>
        <taxon>Actinomycetes</taxon>
        <taxon>Kitasatosporales</taxon>
        <taxon>Streptomycetaceae</taxon>
        <taxon>Streptomyces</taxon>
    </lineage>
</organism>
<accession>A0A089X0Q2</accession>
<evidence type="ECO:0000256" key="1">
    <source>
        <dbReference type="SAM" id="MobiDB-lite"/>
    </source>
</evidence>
<feature type="region of interest" description="Disordered" evidence="1">
    <location>
        <begin position="41"/>
        <end position="70"/>
    </location>
</feature>
<dbReference type="KEGG" id="sgu:SGLAU_06505"/>